<dbReference type="RefSeq" id="WP_087651548.1">
    <property type="nucleotide sequence ID" value="NZ_CP021509.1"/>
</dbReference>
<dbReference type="AlphaFoldDB" id="A0A1Y0Y118"/>
<gene>
    <name evidence="1" type="ORF">S1001342_00836</name>
</gene>
<reference evidence="1 2" key="1">
    <citation type="submission" date="2017-05" db="EMBL/GenBank/DDBJ databases">
        <title>Genome sequence of Acetobacter pasteurianus subsp. pasteurianus strain SRCM101342.</title>
        <authorList>
            <person name="Cho S.H."/>
        </authorList>
    </citation>
    <scope>NUCLEOTIDE SEQUENCE [LARGE SCALE GENOMIC DNA]</scope>
    <source>
        <strain evidence="1 2">SRCM101342</strain>
    </source>
</reference>
<sequence>MEDLDGTQAEIHTLLSEISSDIDKLNSTLTTEANIPKSITNSVAMLADKIDALNDLMRAA</sequence>
<organism evidence="1 2">
    <name type="scientific">Acetobacter pasteurianus subsp. pasteurianus</name>
    <dbReference type="NCBI Taxonomy" id="481145"/>
    <lineage>
        <taxon>Bacteria</taxon>
        <taxon>Pseudomonadati</taxon>
        <taxon>Pseudomonadota</taxon>
        <taxon>Alphaproteobacteria</taxon>
        <taxon>Acetobacterales</taxon>
        <taxon>Acetobacteraceae</taxon>
        <taxon>Acetobacter</taxon>
    </lineage>
</organism>
<name>A0A1Y0Y118_ACEPA</name>
<protein>
    <submittedName>
        <fullName evidence="1">Uncharacterized protein</fullName>
    </submittedName>
</protein>
<dbReference type="Proteomes" id="UP000196205">
    <property type="component" value="Chromosome"/>
</dbReference>
<proteinExistence type="predicted"/>
<evidence type="ECO:0000313" key="1">
    <source>
        <dbReference type="EMBL" id="ARW47191.1"/>
    </source>
</evidence>
<dbReference type="EMBL" id="CP021509">
    <property type="protein sequence ID" value="ARW47191.1"/>
    <property type="molecule type" value="Genomic_DNA"/>
</dbReference>
<evidence type="ECO:0000313" key="2">
    <source>
        <dbReference type="Proteomes" id="UP000196205"/>
    </source>
</evidence>
<accession>A0A1Y0Y118</accession>